<dbReference type="InterPro" id="IPR029058">
    <property type="entry name" value="AB_hydrolase_fold"/>
</dbReference>
<dbReference type="RefSeq" id="XP_066716011.1">
    <property type="nucleotide sequence ID" value="XM_066856742.1"/>
</dbReference>
<keyword evidence="1" id="KW-0732">Signal</keyword>
<proteinExistence type="predicted"/>
<dbReference type="GeneID" id="92089805"/>
<evidence type="ECO:0000256" key="1">
    <source>
        <dbReference type="SAM" id="SignalP"/>
    </source>
</evidence>
<dbReference type="Gene3D" id="3.40.50.1820">
    <property type="entry name" value="alpha/beta hydrolase"/>
    <property type="match status" value="1"/>
</dbReference>
<dbReference type="PANTHER" id="PTHR37574">
    <property type="entry name" value="LIPASE B"/>
    <property type="match status" value="1"/>
</dbReference>
<keyword evidence="3" id="KW-1185">Reference proteome</keyword>
<protein>
    <recommendedName>
        <fullName evidence="4">Lipase B</fullName>
    </recommendedName>
</protein>
<feature type="chain" id="PRO_5045084729" description="Lipase B" evidence="1">
    <location>
        <begin position="16"/>
        <end position="468"/>
    </location>
</feature>
<accession>A0ABR1VBY4</accession>
<evidence type="ECO:0000313" key="3">
    <source>
        <dbReference type="Proteomes" id="UP001480595"/>
    </source>
</evidence>
<dbReference type="InterPro" id="IPR053228">
    <property type="entry name" value="Stereospecific_Lipase"/>
</dbReference>
<dbReference type="SUPFAM" id="SSF53474">
    <property type="entry name" value="alpha/beta-Hydrolases"/>
    <property type="match status" value="1"/>
</dbReference>
<organism evidence="2 3">
    <name type="scientific">Apiospora phragmitis</name>
    <dbReference type="NCBI Taxonomy" id="2905665"/>
    <lineage>
        <taxon>Eukaryota</taxon>
        <taxon>Fungi</taxon>
        <taxon>Dikarya</taxon>
        <taxon>Ascomycota</taxon>
        <taxon>Pezizomycotina</taxon>
        <taxon>Sordariomycetes</taxon>
        <taxon>Xylariomycetidae</taxon>
        <taxon>Amphisphaeriales</taxon>
        <taxon>Apiosporaceae</taxon>
        <taxon>Apiospora</taxon>
    </lineage>
</organism>
<dbReference type="EMBL" id="JAQQWL010000006">
    <property type="protein sequence ID" value="KAK8068717.1"/>
    <property type="molecule type" value="Genomic_DNA"/>
</dbReference>
<feature type="signal peptide" evidence="1">
    <location>
        <begin position="1"/>
        <end position="15"/>
    </location>
</feature>
<evidence type="ECO:0008006" key="4">
    <source>
        <dbReference type="Google" id="ProtNLM"/>
    </source>
</evidence>
<comment type="caution">
    <text evidence="2">The sequence shown here is derived from an EMBL/GenBank/DDBJ whole genome shotgun (WGS) entry which is preliminary data.</text>
</comment>
<dbReference type="PANTHER" id="PTHR37574:SF1">
    <property type="entry name" value="LIPASE B"/>
    <property type="match status" value="1"/>
</dbReference>
<dbReference type="Proteomes" id="UP001480595">
    <property type="component" value="Unassembled WGS sequence"/>
</dbReference>
<evidence type="ECO:0000313" key="2">
    <source>
        <dbReference type="EMBL" id="KAK8068717.1"/>
    </source>
</evidence>
<name>A0ABR1VBY4_9PEZI</name>
<sequence>MSLLLFLNFLAAVGAAPAPAPLPAPEPLFGFNPIAPIADGLKGQLAKAASSIASTSPTATPATIPEAVSMLKAVFGPKPTGLITSGIALAKNGLQVSGTLGTTINSPGAPGTINSFNNTNPAPPTPVFPKANPADPAFTKTEKELRSAIFIPDTFPGAGAANPVLLVPGTGGFAGAHFEGNMIKIMAQNASIGQAVWLNIPGAMIDDVQTNAEFIAHAVNYMAATTGKQISIVGWSQGNLATQWALKYWPSVRASTKQLVSFSPDFHGTLIAALTDLPIIDRIPLGPSLIQQKTNSNLIKTLRAGGGDSAYVPTTTIYSSSFDEVVQPQEGKGASAFLLDARGVGVSNNEIQVCTDIGVTYIPMKQRADTGNQEVCPNTPAGDFGTHESVMFNGLATELVIDALVNGGPADPKRMDLATICQNLAHPALDVRDVAKTEGTIPIAAVNILEFPDGVTDEPKIRAYARVK</sequence>
<reference evidence="2 3" key="1">
    <citation type="submission" date="2023-01" db="EMBL/GenBank/DDBJ databases">
        <title>Analysis of 21 Apiospora genomes using comparative genomics revels a genus with tremendous synthesis potential of carbohydrate active enzymes and secondary metabolites.</title>
        <authorList>
            <person name="Sorensen T."/>
        </authorList>
    </citation>
    <scope>NUCLEOTIDE SEQUENCE [LARGE SCALE GENOMIC DNA]</scope>
    <source>
        <strain evidence="2 3">CBS 135458</strain>
    </source>
</reference>
<gene>
    <name evidence="2" type="ORF">PG994_005333</name>
</gene>